<evidence type="ECO:0000256" key="2">
    <source>
        <dbReference type="SAM" id="Phobius"/>
    </source>
</evidence>
<evidence type="ECO:0000313" key="4">
    <source>
        <dbReference type="Proteomes" id="UP000636709"/>
    </source>
</evidence>
<protein>
    <submittedName>
        <fullName evidence="3">Uncharacterized protein</fullName>
    </submittedName>
</protein>
<gene>
    <name evidence="3" type="ORF">HU200_018298</name>
</gene>
<evidence type="ECO:0000256" key="1">
    <source>
        <dbReference type="SAM" id="MobiDB-lite"/>
    </source>
</evidence>
<organism evidence="3 4">
    <name type="scientific">Digitaria exilis</name>
    <dbReference type="NCBI Taxonomy" id="1010633"/>
    <lineage>
        <taxon>Eukaryota</taxon>
        <taxon>Viridiplantae</taxon>
        <taxon>Streptophyta</taxon>
        <taxon>Embryophyta</taxon>
        <taxon>Tracheophyta</taxon>
        <taxon>Spermatophyta</taxon>
        <taxon>Magnoliopsida</taxon>
        <taxon>Liliopsida</taxon>
        <taxon>Poales</taxon>
        <taxon>Poaceae</taxon>
        <taxon>PACMAD clade</taxon>
        <taxon>Panicoideae</taxon>
        <taxon>Panicodae</taxon>
        <taxon>Paniceae</taxon>
        <taxon>Anthephorinae</taxon>
        <taxon>Digitaria</taxon>
    </lineage>
</organism>
<proteinExistence type="predicted"/>
<reference evidence="3" key="1">
    <citation type="submission" date="2020-07" db="EMBL/GenBank/DDBJ databases">
        <title>Genome sequence and genetic diversity analysis of an under-domesticated orphan crop, white fonio (Digitaria exilis).</title>
        <authorList>
            <person name="Bennetzen J.L."/>
            <person name="Chen S."/>
            <person name="Ma X."/>
            <person name="Wang X."/>
            <person name="Yssel A.E.J."/>
            <person name="Chaluvadi S.R."/>
            <person name="Johnson M."/>
            <person name="Gangashetty P."/>
            <person name="Hamidou F."/>
            <person name="Sanogo M.D."/>
            <person name="Zwaenepoel A."/>
            <person name="Wallace J."/>
            <person name="Van De Peer Y."/>
            <person name="Van Deynze A."/>
        </authorList>
    </citation>
    <scope>NUCLEOTIDE SEQUENCE</scope>
    <source>
        <tissue evidence="3">Leaves</tissue>
    </source>
</reference>
<dbReference type="Proteomes" id="UP000636709">
    <property type="component" value="Unassembled WGS sequence"/>
</dbReference>
<keyword evidence="2" id="KW-0812">Transmembrane</keyword>
<accession>A0A835F5S5</accession>
<dbReference type="EMBL" id="JACEFO010001626">
    <property type="protein sequence ID" value="KAF8728990.1"/>
    <property type="molecule type" value="Genomic_DNA"/>
</dbReference>
<comment type="caution">
    <text evidence="3">The sequence shown here is derived from an EMBL/GenBank/DDBJ whole genome shotgun (WGS) entry which is preliminary data.</text>
</comment>
<keyword evidence="2" id="KW-0472">Membrane</keyword>
<evidence type="ECO:0000313" key="3">
    <source>
        <dbReference type="EMBL" id="KAF8728990.1"/>
    </source>
</evidence>
<feature type="compositionally biased region" description="Basic residues" evidence="1">
    <location>
        <begin position="1"/>
        <end position="20"/>
    </location>
</feature>
<sequence>MDNRRARKRRARKRRARKRRSCGDAERAALRCATLPRHTDRSTTSQPAAWDHRAHAAEPAPRGRACARRRPRERDRSGSRANDGGGRCGLDGTGKLVFSDFQQPSVASDGDGRIDDGLSLDVNNGEAKWLYFYGFEGAIFVLEVLFTVFACYGIVLLEIVLGREVLDLAVDADSDEEVHKVLKKLVARFLICWIESNHQLSISLWISD</sequence>
<feature type="region of interest" description="Disordered" evidence="1">
    <location>
        <begin position="1"/>
        <end position="88"/>
    </location>
</feature>
<name>A0A835F5S5_9POAL</name>
<feature type="transmembrane region" description="Helical" evidence="2">
    <location>
        <begin position="138"/>
        <end position="161"/>
    </location>
</feature>
<dbReference type="AlphaFoldDB" id="A0A835F5S5"/>
<keyword evidence="2" id="KW-1133">Transmembrane helix</keyword>
<keyword evidence="4" id="KW-1185">Reference proteome</keyword>